<evidence type="ECO:0000313" key="2">
    <source>
        <dbReference type="EMBL" id="PID56654.1"/>
    </source>
</evidence>
<proteinExistence type="predicted"/>
<dbReference type="Proteomes" id="UP000229740">
    <property type="component" value="Unassembled WGS sequence"/>
</dbReference>
<evidence type="ECO:0000256" key="1">
    <source>
        <dbReference type="ARBA" id="ARBA00022801"/>
    </source>
</evidence>
<dbReference type="GO" id="GO:0009245">
    <property type="term" value="P:lipid A biosynthetic process"/>
    <property type="evidence" value="ECO:0007669"/>
    <property type="project" value="TreeGrafter"/>
</dbReference>
<keyword evidence="1" id="KW-0378">Hydrolase</keyword>
<dbReference type="EMBL" id="PDPS01000032">
    <property type="protein sequence ID" value="PID56654.1"/>
    <property type="molecule type" value="Genomic_DNA"/>
</dbReference>
<protein>
    <recommendedName>
        <fullName evidence="4">Calcineurin-like phosphoesterase domain-containing protein</fullName>
    </recommendedName>
</protein>
<gene>
    <name evidence="2" type="ORF">CSB45_10500</name>
</gene>
<accession>A0A2G6E3K8</accession>
<organism evidence="2 3">
    <name type="scientific">candidate division KSB3 bacterium</name>
    <dbReference type="NCBI Taxonomy" id="2044937"/>
    <lineage>
        <taxon>Bacteria</taxon>
        <taxon>candidate division KSB3</taxon>
    </lineage>
</organism>
<dbReference type="SUPFAM" id="SSF56300">
    <property type="entry name" value="Metallo-dependent phosphatases"/>
    <property type="match status" value="1"/>
</dbReference>
<sequence length="245" mass="28625">MRHSETIVLADAHLEALDQELEHFLSFLHSCRTSGIQALYLLGDLFNIWIGTAAMELSHHLPVIEMLQTLREDGISLLYVEGNRDYFLAHRYLGFPFHEIAQEAAQRQFGQHSIYFSHGDLVNLHDRQYQFWRRFSRNVFIFNAFTLLPKRFAVACVHHLERSFRQSNQRHKSAFPHKSCQEYAQGLWDQGYDTIVLGHFHEERVLPASSNHSGRQLITLPAWKDEHRYLSISAQGICAFHHFPD</sequence>
<evidence type="ECO:0008006" key="4">
    <source>
        <dbReference type="Google" id="ProtNLM"/>
    </source>
</evidence>
<evidence type="ECO:0000313" key="3">
    <source>
        <dbReference type="Proteomes" id="UP000229740"/>
    </source>
</evidence>
<dbReference type="Gene3D" id="3.60.21.10">
    <property type="match status" value="1"/>
</dbReference>
<comment type="caution">
    <text evidence="2">The sequence shown here is derived from an EMBL/GenBank/DDBJ whole genome shotgun (WGS) entry which is preliminary data.</text>
</comment>
<name>A0A2G6E3K8_9BACT</name>
<dbReference type="PANTHER" id="PTHR34990">
    <property type="entry name" value="UDP-2,3-DIACYLGLUCOSAMINE HYDROLASE-RELATED"/>
    <property type="match status" value="1"/>
</dbReference>
<dbReference type="InterPro" id="IPR029052">
    <property type="entry name" value="Metallo-depent_PP-like"/>
</dbReference>
<dbReference type="PANTHER" id="PTHR34990:SF1">
    <property type="entry name" value="UDP-2,3-DIACYLGLUCOSAMINE HYDROLASE"/>
    <property type="match status" value="1"/>
</dbReference>
<dbReference type="GO" id="GO:0008758">
    <property type="term" value="F:UDP-2,3-diacylglucosamine hydrolase activity"/>
    <property type="evidence" value="ECO:0007669"/>
    <property type="project" value="TreeGrafter"/>
</dbReference>
<dbReference type="InterPro" id="IPR043461">
    <property type="entry name" value="LpxH-like"/>
</dbReference>
<dbReference type="AlphaFoldDB" id="A0A2G6E3K8"/>
<reference evidence="2 3" key="1">
    <citation type="submission" date="2017-10" db="EMBL/GenBank/DDBJ databases">
        <title>Novel microbial diversity and functional potential in the marine mammal oral microbiome.</title>
        <authorList>
            <person name="Dudek N.K."/>
            <person name="Sun C.L."/>
            <person name="Burstein D."/>
            <person name="Kantor R.S."/>
            <person name="Aliaga Goltsman D.S."/>
            <person name="Bik E.M."/>
            <person name="Thomas B.C."/>
            <person name="Banfield J.F."/>
            <person name="Relman D.A."/>
        </authorList>
    </citation>
    <scope>NUCLEOTIDE SEQUENCE [LARGE SCALE GENOMIC DNA]</scope>
    <source>
        <strain evidence="2">DOLZORAL124_49_17</strain>
    </source>
</reference>
<dbReference type="GO" id="GO:0016020">
    <property type="term" value="C:membrane"/>
    <property type="evidence" value="ECO:0007669"/>
    <property type="project" value="GOC"/>
</dbReference>